<reference evidence="13 14" key="1">
    <citation type="submission" date="2018-11" db="EMBL/GenBank/DDBJ databases">
        <title>Genomic Encyclopedia of Type Strains, Phase IV (KMG-IV): sequencing the most valuable type-strain genomes for metagenomic binning, comparative biology and taxonomic classification.</title>
        <authorList>
            <person name="Goeker M."/>
        </authorList>
    </citation>
    <scope>NUCLEOTIDE SEQUENCE [LARGE SCALE GENOMIC DNA]</scope>
    <source>
        <strain evidence="13 14">DSM 5900</strain>
    </source>
</reference>
<keyword evidence="7 10" id="KW-0653">Protein transport</keyword>
<dbReference type="GO" id="GO:0015891">
    <property type="term" value="P:siderophore transport"/>
    <property type="evidence" value="ECO:0007669"/>
    <property type="project" value="InterPro"/>
</dbReference>
<keyword evidence="14" id="KW-1185">Reference proteome</keyword>
<evidence type="ECO:0000259" key="12">
    <source>
        <dbReference type="PROSITE" id="PS52015"/>
    </source>
</evidence>
<feature type="compositionally biased region" description="Basic and acidic residues" evidence="11">
    <location>
        <begin position="108"/>
        <end position="124"/>
    </location>
</feature>
<dbReference type="InterPro" id="IPR006260">
    <property type="entry name" value="TonB/TolA_C"/>
</dbReference>
<dbReference type="NCBIfam" id="TIGR01352">
    <property type="entry name" value="tonB_Cterm"/>
    <property type="match status" value="1"/>
</dbReference>
<evidence type="ECO:0000256" key="9">
    <source>
        <dbReference type="ARBA" id="ARBA00023136"/>
    </source>
</evidence>
<dbReference type="OrthoDB" id="8481221at2"/>
<feature type="compositionally biased region" description="Basic and acidic residues" evidence="11">
    <location>
        <begin position="133"/>
        <end position="146"/>
    </location>
</feature>
<evidence type="ECO:0000256" key="6">
    <source>
        <dbReference type="ARBA" id="ARBA00022692"/>
    </source>
</evidence>
<feature type="compositionally biased region" description="Pro residues" evidence="11">
    <location>
        <begin position="174"/>
        <end position="187"/>
    </location>
</feature>
<dbReference type="GO" id="GO:0055085">
    <property type="term" value="P:transmembrane transport"/>
    <property type="evidence" value="ECO:0007669"/>
    <property type="project" value="InterPro"/>
</dbReference>
<keyword evidence="8 10" id="KW-1133">Transmembrane helix</keyword>
<dbReference type="Gene3D" id="3.30.1150.10">
    <property type="match status" value="1"/>
</dbReference>
<evidence type="ECO:0000256" key="3">
    <source>
        <dbReference type="ARBA" id="ARBA00022448"/>
    </source>
</evidence>
<dbReference type="PROSITE" id="PS52015">
    <property type="entry name" value="TONB_CTD"/>
    <property type="match status" value="1"/>
</dbReference>
<keyword evidence="4 10" id="KW-1003">Cell membrane</keyword>
<evidence type="ECO:0000313" key="14">
    <source>
        <dbReference type="Proteomes" id="UP000278222"/>
    </source>
</evidence>
<proteinExistence type="inferred from homology"/>
<dbReference type="InterPro" id="IPR003538">
    <property type="entry name" value="TonB"/>
</dbReference>
<dbReference type="PRINTS" id="PR01374">
    <property type="entry name" value="TONBPROTEIN"/>
</dbReference>
<evidence type="ECO:0000313" key="13">
    <source>
        <dbReference type="EMBL" id="ROP99678.1"/>
    </source>
</evidence>
<sequence length="314" mass="33487">MADRFLRWPIVASIAGHAAIVGAMVAYQAMQPPPPPKPVEIVMTAVPTTMDALSMKADDATPAPPDAAQVATPVETAPPVPVEAARPVPVETVKAVETPTTPPPPPPDEVKTAKAEEIPVEKPVEQVAEIEPVETKPVEERLETQARDVTPPPPKPRRPTPPRREPTPVAATAPPSPNPRPQPPAPAPIADAAPSPSPAPPAQTAMVSAPAPRPSRPAGPSQSYLSALRAQLERHKTYPPAAQRRRMEGTTTVRFTITRAGVILNARILNSSGHSMLDREVEELLQRASPLPALPPDVETEQLEIVVPISFYLR</sequence>
<dbReference type="GO" id="GO:0031992">
    <property type="term" value="F:energy transducer activity"/>
    <property type="evidence" value="ECO:0007669"/>
    <property type="project" value="InterPro"/>
</dbReference>
<dbReference type="PANTHER" id="PTHR33446:SF2">
    <property type="entry name" value="PROTEIN TONB"/>
    <property type="match status" value="1"/>
</dbReference>
<feature type="region of interest" description="Disordered" evidence="11">
    <location>
        <begin position="94"/>
        <end position="223"/>
    </location>
</feature>
<dbReference type="GO" id="GO:0098797">
    <property type="term" value="C:plasma membrane protein complex"/>
    <property type="evidence" value="ECO:0007669"/>
    <property type="project" value="TreeGrafter"/>
</dbReference>
<feature type="transmembrane region" description="Helical" evidence="10">
    <location>
        <begin position="6"/>
        <end position="27"/>
    </location>
</feature>
<dbReference type="RefSeq" id="WP_123689041.1">
    <property type="nucleotide sequence ID" value="NZ_RJKX01000013.1"/>
</dbReference>
<dbReference type="GO" id="GO:0030288">
    <property type="term" value="C:outer membrane-bounded periplasmic space"/>
    <property type="evidence" value="ECO:0007669"/>
    <property type="project" value="InterPro"/>
</dbReference>
<dbReference type="Pfam" id="PF03544">
    <property type="entry name" value="TonB_C"/>
    <property type="match status" value="1"/>
</dbReference>
<comment type="subcellular location">
    <subcellularLocation>
        <location evidence="1 10">Cell inner membrane</location>
        <topology evidence="1 10">Single-pass membrane protein</topology>
        <orientation evidence="1 10">Periplasmic side</orientation>
    </subcellularLocation>
</comment>
<keyword evidence="6 10" id="KW-0812">Transmembrane</keyword>
<evidence type="ECO:0000256" key="7">
    <source>
        <dbReference type="ARBA" id="ARBA00022927"/>
    </source>
</evidence>
<keyword evidence="3 10" id="KW-0813">Transport</keyword>
<evidence type="ECO:0000256" key="1">
    <source>
        <dbReference type="ARBA" id="ARBA00004383"/>
    </source>
</evidence>
<dbReference type="EMBL" id="RJKX01000013">
    <property type="protein sequence ID" value="ROP99678.1"/>
    <property type="molecule type" value="Genomic_DNA"/>
</dbReference>
<dbReference type="SUPFAM" id="SSF74653">
    <property type="entry name" value="TolA/TonB C-terminal domain"/>
    <property type="match status" value="1"/>
</dbReference>
<evidence type="ECO:0000256" key="11">
    <source>
        <dbReference type="SAM" id="MobiDB-lite"/>
    </source>
</evidence>
<dbReference type="Proteomes" id="UP000278222">
    <property type="component" value="Unassembled WGS sequence"/>
</dbReference>
<evidence type="ECO:0000256" key="10">
    <source>
        <dbReference type="RuleBase" id="RU362123"/>
    </source>
</evidence>
<keyword evidence="5 10" id="KW-0997">Cell inner membrane</keyword>
<organism evidence="13 14">
    <name type="scientific">Stella humosa</name>
    <dbReference type="NCBI Taxonomy" id="94"/>
    <lineage>
        <taxon>Bacteria</taxon>
        <taxon>Pseudomonadati</taxon>
        <taxon>Pseudomonadota</taxon>
        <taxon>Alphaproteobacteria</taxon>
        <taxon>Rhodospirillales</taxon>
        <taxon>Stellaceae</taxon>
        <taxon>Stella</taxon>
    </lineage>
</organism>
<keyword evidence="10" id="KW-0735">Signal-anchor</keyword>
<dbReference type="InterPro" id="IPR037682">
    <property type="entry name" value="TonB_C"/>
</dbReference>
<comment type="function">
    <text evidence="10">Interacts with outer membrane receptor proteins that carry out high-affinity binding and energy dependent uptake into the periplasmic space of specific substrates. It could act to transduce energy from the cytoplasmic membrane to specific energy-requiring processes in the outer membrane, resulting in the release into the periplasm of ligands bound by these outer membrane proteins.</text>
</comment>
<evidence type="ECO:0000256" key="8">
    <source>
        <dbReference type="ARBA" id="ARBA00022989"/>
    </source>
</evidence>
<dbReference type="PANTHER" id="PTHR33446">
    <property type="entry name" value="PROTEIN TONB-RELATED"/>
    <property type="match status" value="1"/>
</dbReference>
<dbReference type="AlphaFoldDB" id="A0A3N1M8X2"/>
<name>A0A3N1M8X2_9PROT</name>
<dbReference type="GO" id="GO:0015031">
    <property type="term" value="P:protein transport"/>
    <property type="evidence" value="ECO:0007669"/>
    <property type="project" value="UniProtKB-UniRule"/>
</dbReference>
<keyword evidence="9 10" id="KW-0472">Membrane</keyword>
<evidence type="ECO:0000256" key="4">
    <source>
        <dbReference type="ARBA" id="ARBA00022475"/>
    </source>
</evidence>
<dbReference type="InterPro" id="IPR051045">
    <property type="entry name" value="TonB-dependent_transducer"/>
</dbReference>
<comment type="similarity">
    <text evidence="2 10">Belongs to the TonB family.</text>
</comment>
<accession>A0A3N1M8X2</accession>
<feature type="domain" description="TonB C-terminal" evidence="12">
    <location>
        <begin position="223"/>
        <end position="314"/>
    </location>
</feature>
<evidence type="ECO:0000256" key="2">
    <source>
        <dbReference type="ARBA" id="ARBA00006555"/>
    </source>
</evidence>
<comment type="caution">
    <text evidence="13">The sequence shown here is derived from an EMBL/GenBank/DDBJ whole genome shotgun (WGS) entry which is preliminary data.</text>
</comment>
<protein>
    <recommendedName>
        <fullName evidence="10">Protein TonB</fullName>
    </recommendedName>
</protein>
<evidence type="ECO:0000256" key="5">
    <source>
        <dbReference type="ARBA" id="ARBA00022519"/>
    </source>
</evidence>
<gene>
    <name evidence="13" type="ORF">EDC65_1463</name>
</gene>